<name>A0ABN9R8Y9_9DINO</name>
<evidence type="ECO:0000313" key="2">
    <source>
        <dbReference type="EMBL" id="CAK0815348.1"/>
    </source>
</evidence>
<feature type="region of interest" description="Disordered" evidence="1">
    <location>
        <begin position="140"/>
        <end position="160"/>
    </location>
</feature>
<dbReference type="EMBL" id="CAUYUJ010005891">
    <property type="protein sequence ID" value="CAK0815348.1"/>
    <property type="molecule type" value="Genomic_DNA"/>
</dbReference>
<proteinExistence type="predicted"/>
<evidence type="ECO:0000313" key="3">
    <source>
        <dbReference type="Proteomes" id="UP001189429"/>
    </source>
</evidence>
<protein>
    <submittedName>
        <fullName evidence="2">Uncharacterized protein</fullName>
    </submittedName>
</protein>
<feature type="compositionally biased region" description="Basic and acidic residues" evidence="1">
    <location>
        <begin position="148"/>
        <end position="160"/>
    </location>
</feature>
<dbReference type="Proteomes" id="UP001189429">
    <property type="component" value="Unassembled WGS sequence"/>
</dbReference>
<gene>
    <name evidence="2" type="ORF">PCOR1329_LOCUS18664</name>
</gene>
<evidence type="ECO:0000256" key="1">
    <source>
        <dbReference type="SAM" id="MobiDB-lite"/>
    </source>
</evidence>
<organism evidence="2 3">
    <name type="scientific">Prorocentrum cordatum</name>
    <dbReference type="NCBI Taxonomy" id="2364126"/>
    <lineage>
        <taxon>Eukaryota</taxon>
        <taxon>Sar</taxon>
        <taxon>Alveolata</taxon>
        <taxon>Dinophyceae</taxon>
        <taxon>Prorocentrales</taxon>
        <taxon>Prorocentraceae</taxon>
        <taxon>Prorocentrum</taxon>
    </lineage>
</organism>
<accession>A0ABN9R8Y9</accession>
<reference evidence="2" key="1">
    <citation type="submission" date="2023-10" db="EMBL/GenBank/DDBJ databases">
        <authorList>
            <person name="Chen Y."/>
            <person name="Shah S."/>
            <person name="Dougan E. K."/>
            <person name="Thang M."/>
            <person name="Chan C."/>
        </authorList>
    </citation>
    <scope>NUCLEOTIDE SEQUENCE [LARGE SCALE GENOMIC DNA]</scope>
</reference>
<comment type="caution">
    <text evidence="2">The sequence shown here is derived from an EMBL/GenBank/DDBJ whole genome shotgun (WGS) entry which is preliminary data.</text>
</comment>
<sequence>MSGCGRARGRPHARVRGRMCVCVCVCECVYVCVCGYRSGAPDGHGAPVLPALAPPSAADVVHVLPSAPSRAEYAHLLLRWPSDGVHSGRGTAAMGFQGANNKLVSSSTRNLSEFGILDVPLDEARMSAKRGFASISVEQGSGGLMTEEQAREFQKSLRRR</sequence>
<keyword evidence="3" id="KW-1185">Reference proteome</keyword>